<evidence type="ECO:0008006" key="3">
    <source>
        <dbReference type="Google" id="ProtNLM"/>
    </source>
</evidence>
<accession>A0ABT1CB76</accession>
<name>A0ABT1CB76_9HYPH</name>
<proteinExistence type="predicted"/>
<sequence>MRYRPMDDHQKRRLTEKMDILRAVQTFQEQGMDEAEMLSELLNLFYVDLDEYHEITRAA</sequence>
<dbReference type="EMBL" id="JAMXQS010000010">
    <property type="protein sequence ID" value="MCO6052082.1"/>
    <property type="molecule type" value="Genomic_DNA"/>
</dbReference>
<evidence type="ECO:0000313" key="2">
    <source>
        <dbReference type="Proteomes" id="UP001205906"/>
    </source>
</evidence>
<protein>
    <recommendedName>
        <fullName evidence="3">Transcriptional regulator</fullName>
    </recommendedName>
</protein>
<evidence type="ECO:0000313" key="1">
    <source>
        <dbReference type="EMBL" id="MCO6052082.1"/>
    </source>
</evidence>
<organism evidence="1 2">
    <name type="scientific">Mesorhizobium liriopis</name>
    <dbReference type="NCBI Taxonomy" id="2953882"/>
    <lineage>
        <taxon>Bacteria</taxon>
        <taxon>Pseudomonadati</taxon>
        <taxon>Pseudomonadota</taxon>
        <taxon>Alphaproteobacteria</taxon>
        <taxon>Hyphomicrobiales</taxon>
        <taxon>Phyllobacteriaceae</taxon>
        <taxon>Mesorhizobium</taxon>
    </lineage>
</organism>
<reference evidence="1 2" key="1">
    <citation type="submission" date="2022-06" db="EMBL/GenBank/DDBJ databases">
        <title>Mesorhizobium sp. strain RP14 Genome sequencing and assembly.</title>
        <authorList>
            <person name="Kim I."/>
        </authorList>
    </citation>
    <scope>NUCLEOTIDE SEQUENCE [LARGE SCALE GENOMIC DNA]</scope>
    <source>
        <strain evidence="2">RP14(2022)</strain>
    </source>
</reference>
<keyword evidence="2" id="KW-1185">Reference proteome</keyword>
<gene>
    <name evidence="1" type="ORF">NGM99_20045</name>
</gene>
<dbReference type="RefSeq" id="WP_252822273.1">
    <property type="nucleotide sequence ID" value="NZ_JAMXQS010000010.1"/>
</dbReference>
<comment type="caution">
    <text evidence="1">The sequence shown here is derived from an EMBL/GenBank/DDBJ whole genome shotgun (WGS) entry which is preliminary data.</text>
</comment>
<dbReference type="Proteomes" id="UP001205906">
    <property type="component" value="Unassembled WGS sequence"/>
</dbReference>